<gene>
    <name evidence="2" type="ORF">PCOR1329_LOCUS68657</name>
</gene>
<accession>A0ABN9WNT7</accession>
<evidence type="ECO:0000259" key="1">
    <source>
        <dbReference type="PROSITE" id="PS50918"/>
    </source>
</evidence>
<dbReference type="Proteomes" id="UP001189429">
    <property type="component" value="Unassembled WGS sequence"/>
</dbReference>
<keyword evidence="3" id="KW-1185">Reference proteome</keyword>
<name>A0ABN9WNT7_9DINO</name>
<dbReference type="InterPro" id="IPR037197">
    <property type="entry name" value="WWE_dom_sf"/>
</dbReference>
<organism evidence="2 3">
    <name type="scientific">Prorocentrum cordatum</name>
    <dbReference type="NCBI Taxonomy" id="2364126"/>
    <lineage>
        <taxon>Eukaryota</taxon>
        <taxon>Sar</taxon>
        <taxon>Alveolata</taxon>
        <taxon>Dinophyceae</taxon>
        <taxon>Prorocentrales</taxon>
        <taxon>Prorocentraceae</taxon>
        <taxon>Prorocentrum</taxon>
    </lineage>
</organism>
<evidence type="ECO:0000313" key="3">
    <source>
        <dbReference type="Proteomes" id="UP001189429"/>
    </source>
</evidence>
<dbReference type="Gene3D" id="3.30.720.50">
    <property type="match status" value="2"/>
</dbReference>
<feature type="domain" description="WWE" evidence="1">
    <location>
        <begin position="335"/>
        <end position="417"/>
    </location>
</feature>
<feature type="non-terminal residue" evidence="2">
    <location>
        <position position="435"/>
    </location>
</feature>
<reference evidence="2" key="1">
    <citation type="submission" date="2023-10" db="EMBL/GenBank/DDBJ databases">
        <authorList>
            <person name="Chen Y."/>
            <person name="Shah S."/>
            <person name="Dougan E. K."/>
            <person name="Thang M."/>
            <person name="Chan C."/>
        </authorList>
    </citation>
    <scope>NUCLEOTIDE SEQUENCE [LARGE SCALE GENOMIC DNA]</scope>
</reference>
<evidence type="ECO:0000313" key="2">
    <source>
        <dbReference type="EMBL" id="CAK0887668.1"/>
    </source>
</evidence>
<dbReference type="InterPro" id="IPR004170">
    <property type="entry name" value="WWE_dom"/>
</dbReference>
<dbReference type="PROSITE" id="PS50918">
    <property type="entry name" value="WWE"/>
    <property type="match status" value="1"/>
</dbReference>
<sequence>MPLPLGIPPRQPGGSEGLPTEYLGLPPFFLEILRELARHQAQLGGVRNFDGYPQIRGKATAEDLKARFTNYEYIFLQVVGFARLHQHVDEIAAKNNGQGHATNPGTQQLERFCGMTMHGDRPGANGVLRSAGPSLVRAFQVSRTTRGGALEFFKVAFDREADPCLEGRVSRLLDYLEKHESAASPSAAPWEDVSLRPLAASATPTDIVGEHLRVFMGERTYEWALAKGLSYEQAKDARLRPEHAADFERTFNDVTFAAALRSKGVVADPVQVKWEVHSRSGGKWIPYDASVNAAISAAAARRQPSLQVQVRSGSHARMYQIDLQKGCQRNPKTGTEHKIRCTSGVYGPQWAAQMGAGDEWTPYGESTAAAIEHAFQRGQEAVQVQVQVGPRPQRYEVDLRRSLQVNPETGKERAVRRLVEPADMRGKVTLAQATE</sequence>
<dbReference type="SUPFAM" id="SSF117839">
    <property type="entry name" value="WWE domain"/>
    <property type="match status" value="2"/>
</dbReference>
<dbReference type="EMBL" id="CAUYUJ010018970">
    <property type="protein sequence ID" value="CAK0887668.1"/>
    <property type="molecule type" value="Genomic_DNA"/>
</dbReference>
<proteinExistence type="predicted"/>
<comment type="caution">
    <text evidence="2">The sequence shown here is derived from an EMBL/GenBank/DDBJ whole genome shotgun (WGS) entry which is preliminary data.</text>
</comment>
<dbReference type="Pfam" id="PF02825">
    <property type="entry name" value="WWE"/>
    <property type="match status" value="2"/>
</dbReference>
<protein>
    <recommendedName>
        <fullName evidence="1">WWE domain-containing protein</fullName>
    </recommendedName>
</protein>